<evidence type="ECO:0000256" key="1">
    <source>
        <dbReference type="SAM" id="SignalP"/>
    </source>
</evidence>
<evidence type="ECO:0000259" key="2">
    <source>
        <dbReference type="Pfam" id="PF11396"/>
    </source>
</evidence>
<accession>A0A521EV12</accession>
<protein>
    <submittedName>
        <fullName evidence="3">Beta-lactamase-inhibitor-like, PepSY-like</fullName>
    </submittedName>
</protein>
<dbReference type="AlphaFoldDB" id="A0A521EV12"/>
<organism evidence="3 4">
    <name type="scientific">Saccharicrinis carchari</name>
    <dbReference type="NCBI Taxonomy" id="1168039"/>
    <lineage>
        <taxon>Bacteria</taxon>
        <taxon>Pseudomonadati</taxon>
        <taxon>Bacteroidota</taxon>
        <taxon>Bacteroidia</taxon>
        <taxon>Marinilabiliales</taxon>
        <taxon>Marinilabiliaceae</taxon>
        <taxon>Saccharicrinis</taxon>
    </lineage>
</organism>
<dbReference type="SUPFAM" id="SSF160574">
    <property type="entry name" value="BT0923-like"/>
    <property type="match status" value="1"/>
</dbReference>
<proteinExistence type="predicted"/>
<dbReference type="RefSeq" id="WP_142534538.1">
    <property type="nucleotide sequence ID" value="NZ_FXTB01000011.1"/>
</dbReference>
<evidence type="ECO:0000313" key="4">
    <source>
        <dbReference type="Proteomes" id="UP000319040"/>
    </source>
</evidence>
<keyword evidence="1" id="KW-0732">Signal</keyword>
<keyword evidence="4" id="KW-1185">Reference proteome</keyword>
<dbReference type="InterPro" id="IPR021533">
    <property type="entry name" value="PepSY-like"/>
</dbReference>
<reference evidence="3 4" key="1">
    <citation type="submission" date="2017-05" db="EMBL/GenBank/DDBJ databases">
        <authorList>
            <person name="Varghese N."/>
            <person name="Submissions S."/>
        </authorList>
    </citation>
    <scope>NUCLEOTIDE SEQUENCE [LARGE SCALE GENOMIC DNA]</scope>
    <source>
        <strain evidence="3 4">DSM 27040</strain>
    </source>
</reference>
<feature type="signal peptide" evidence="1">
    <location>
        <begin position="1"/>
        <end position="19"/>
    </location>
</feature>
<dbReference type="Gene3D" id="3.10.450.360">
    <property type="match status" value="1"/>
</dbReference>
<dbReference type="OrthoDB" id="1121502at2"/>
<feature type="chain" id="PRO_5022112192" evidence="1">
    <location>
        <begin position="20"/>
        <end position="143"/>
    </location>
</feature>
<dbReference type="Pfam" id="PF11396">
    <property type="entry name" value="PepSY_like"/>
    <property type="match status" value="1"/>
</dbReference>
<gene>
    <name evidence="3" type="ORF">SAMN06265379_11192</name>
</gene>
<feature type="domain" description="Putative beta-lactamase-inhibitor-like PepSY-like" evidence="2">
    <location>
        <begin position="53"/>
        <end position="142"/>
    </location>
</feature>
<dbReference type="EMBL" id="FXTB01000011">
    <property type="protein sequence ID" value="SMO87745.1"/>
    <property type="molecule type" value="Genomic_DNA"/>
</dbReference>
<evidence type="ECO:0000313" key="3">
    <source>
        <dbReference type="EMBL" id="SMO87745.1"/>
    </source>
</evidence>
<sequence>MKSIKLLAIAFLFAGIAAAQDVHQNQVPSVVVNSFKKEFPKASDVEWDRQGDQYNVEFEIGFFDDYEAWFSATGKLIRYTQDISSSKLPKAVKEAIKNQYKGYRIDDAEKITENKAVSYSVEIEKGNDELELVFSADGKLIKP</sequence>
<name>A0A521EV12_SACCC</name>
<dbReference type="Proteomes" id="UP000319040">
    <property type="component" value="Unassembled WGS sequence"/>
</dbReference>